<keyword evidence="3" id="KW-1185">Reference proteome</keyword>
<evidence type="ECO:0000313" key="3">
    <source>
        <dbReference type="Proteomes" id="UP001461498"/>
    </source>
</evidence>
<gene>
    <name evidence="2" type="ORF">O3M35_003290</name>
</gene>
<dbReference type="Proteomes" id="UP001461498">
    <property type="component" value="Unassembled WGS sequence"/>
</dbReference>
<comment type="caution">
    <text evidence="2">The sequence shown here is derived from an EMBL/GenBank/DDBJ whole genome shotgun (WGS) entry which is preliminary data.</text>
</comment>
<dbReference type="EMBL" id="JAPXFL010000012">
    <property type="protein sequence ID" value="KAK9498717.1"/>
    <property type="molecule type" value="Genomic_DNA"/>
</dbReference>
<protein>
    <submittedName>
        <fullName evidence="2">Uncharacterized protein</fullName>
    </submittedName>
</protein>
<organism evidence="2 3">
    <name type="scientific">Rhynocoris fuscipes</name>
    <dbReference type="NCBI Taxonomy" id="488301"/>
    <lineage>
        <taxon>Eukaryota</taxon>
        <taxon>Metazoa</taxon>
        <taxon>Ecdysozoa</taxon>
        <taxon>Arthropoda</taxon>
        <taxon>Hexapoda</taxon>
        <taxon>Insecta</taxon>
        <taxon>Pterygota</taxon>
        <taxon>Neoptera</taxon>
        <taxon>Paraneoptera</taxon>
        <taxon>Hemiptera</taxon>
        <taxon>Heteroptera</taxon>
        <taxon>Panheteroptera</taxon>
        <taxon>Cimicomorpha</taxon>
        <taxon>Reduviidae</taxon>
        <taxon>Harpactorinae</taxon>
        <taxon>Harpactorini</taxon>
        <taxon>Rhynocoris</taxon>
    </lineage>
</organism>
<accession>A0AAW1CQC1</accession>
<evidence type="ECO:0000313" key="2">
    <source>
        <dbReference type="EMBL" id="KAK9498717.1"/>
    </source>
</evidence>
<proteinExistence type="predicted"/>
<dbReference type="AlphaFoldDB" id="A0AAW1CQC1"/>
<feature type="coiled-coil region" evidence="1">
    <location>
        <begin position="28"/>
        <end position="97"/>
    </location>
</feature>
<reference evidence="2 3" key="1">
    <citation type="submission" date="2022-12" db="EMBL/GenBank/DDBJ databases">
        <title>Chromosome-level genome assembly of true bugs.</title>
        <authorList>
            <person name="Ma L."/>
            <person name="Li H."/>
        </authorList>
    </citation>
    <scope>NUCLEOTIDE SEQUENCE [LARGE SCALE GENOMIC DNA]</scope>
    <source>
        <strain evidence="2">Lab_2022b</strain>
    </source>
</reference>
<name>A0AAW1CQC1_9HEMI</name>
<evidence type="ECO:0000256" key="1">
    <source>
        <dbReference type="SAM" id="Coils"/>
    </source>
</evidence>
<sequence length="181" mass="21540">MDDTEFFQKIEKSYGNETYDIKNIGDLVNDVEQQKIKVLARIKDLQDKTGKAEEEIFTIENEIKVAERLNEDHILYINDLEMKSKEKQLEIRNFNELKKSYLLRRDNVRAKLSKKDCLFMASIQNRYKAFKCLTGVRWFYPRCSENYVEGAIINLATHKTKFFNGRPDPDELWRRIEEISS</sequence>
<keyword evidence="1" id="KW-0175">Coiled coil</keyword>